<proteinExistence type="predicted"/>
<dbReference type="InterPro" id="IPR043502">
    <property type="entry name" value="DNA/RNA_pol_sf"/>
</dbReference>
<dbReference type="GO" id="GO:0003690">
    <property type="term" value="F:double-stranded DNA binding"/>
    <property type="evidence" value="ECO:0007669"/>
    <property type="project" value="InterPro"/>
</dbReference>
<dbReference type="Pfam" id="PF00098">
    <property type="entry name" value="zf-CCHC"/>
    <property type="match status" value="1"/>
</dbReference>
<dbReference type="SMART" id="SM00343">
    <property type="entry name" value="ZnF_C2HC"/>
    <property type="match status" value="3"/>
</dbReference>
<dbReference type="InterPro" id="IPR042509">
    <property type="entry name" value="ZCCHC3"/>
</dbReference>
<keyword evidence="1" id="KW-0862">Zinc</keyword>
<feature type="compositionally biased region" description="Basic and acidic residues" evidence="2">
    <location>
        <begin position="979"/>
        <end position="991"/>
    </location>
</feature>
<gene>
    <name evidence="4" type="ORF">NDU88_007950</name>
</gene>
<feature type="compositionally biased region" description="Acidic residues" evidence="2">
    <location>
        <begin position="360"/>
        <end position="377"/>
    </location>
</feature>
<evidence type="ECO:0000313" key="5">
    <source>
        <dbReference type="Proteomes" id="UP001066276"/>
    </source>
</evidence>
<evidence type="ECO:0000256" key="1">
    <source>
        <dbReference type="PROSITE-ProRule" id="PRU00047"/>
    </source>
</evidence>
<dbReference type="Proteomes" id="UP001066276">
    <property type="component" value="Chromosome 4_2"/>
</dbReference>
<feature type="compositionally biased region" description="Polar residues" evidence="2">
    <location>
        <begin position="996"/>
        <end position="1008"/>
    </location>
</feature>
<dbReference type="InterPro" id="IPR026960">
    <property type="entry name" value="RVT-Znf"/>
</dbReference>
<keyword evidence="1" id="KW-0479">Metal-binding</keyword>
<feature type="compositionally biased region" description="Basic residues" evidence="2">
    <location>
        <begin position="332"/>
        <end position="353"/>
    </location>
</feature>
<dbReference type="InterPro" id="IPR057811">
    <property type="entry name" value="RBD_ZCCHC3_2nd"/>
</dbReference>
<dbReference type="Pfam" id="PF03372">
    <property type="entry name" value="Exo_endo_phos"/>
    <property type="match status" value="1"/>
</dbReference>
<dbReference type="Pfam" id="PF23057">
    <property type="entry name" value="RBD_ZCCHC3_1st"/>
    <property type="match status" value="1"/>
</dbReference>
<dbReference type="InterPro" id="IPR057810">
    <property type="entry name" value="RBD_ZCCHC3_1st"/>
</dbReference>
<dbReference type="PROSITE" id="PS50158">
    <property type="entry name" value="ZF_CCHC"/>
    <property type="match status" value="2"/>
</dbReference>
<protein>
    <recommendedName>
        <fullName evidence="3">CCHC-type domain-containing protein</fullName>
    </recommendedName>
</protein>
<feature type="region of interest" description="Disordered" evidence="2">
    <location>
        <begin position="973"/>
        <end position="1013"/>
    </location>
</feature>
<reference evidence="4" key="1">
    <citation type="journal article" date="2022" name="bioRxiv">
        <title>Sequencing and chromosome-scale assembly of the giantPleurodeles waltlgenome.</title>
        <authorList>
            <person name="Brown T."/>
            <person name="Elewa A."/>
            <person name="Iarovenko S."/>
            <person name="Subramanian E."/>
            <person name="Araus A.J."/>
            <person name="Petzold A."/>
            <person name="Susuki M."/>
            <person name="Suzuki K.-i.T."/>
            <person name="Hayashi T."/>
            <person name="Toyoda A."/>
            <person name="Oliveira C."/>
            <person name="Osipova E."/>
            <person name="Leigh N.D."/>
            <person name="Simon A."/>
            <person name="Yun M.H."/>
        </authorList>
    </citation>
    <scope>NUCLEOTIDE SEQUENCE</scope>
    <source>
        <strain evidence="4">20211129_DDA</strain>
        <tissue evidence="4">Liver</tissue>
    </source>
</reference>
<feature type="domain" description="CCHC-type" evidence="3">
    <location>
        <begin position="222"/>
        <end position="237"/>
    </location>
</feature>
<dbReference type="Pfam" id="PF00078">
    <property type="entry name" value="RVT_1"/>
    <property type="match status" value="1"/>
</dbReference>
<dbReference type="PANTHER" id="PTHR22639">
    <property type="entry name" value="GAG-RELATED PROTEIN"/>
    <property type="match status" value="1"/>
</dbReference>
<feature type="region of interest" description="Disordered" evidence="2">
    <location>
        <begin position="392"/>
        <end position="451"/>
    </location>
</feature>
<accession>A0AAV7SU81</accession>
<dbReference type="Gene3D" id="3.60.10.10">
    <property type="entry name" value="Endonuclease/exonuclease/phosphatase"/>
    <property type="match status" value="1"/>
</dbReference>
<dbReference type="EMBL" id="JANPWB010000008">
    <property type="protein sequence ID" value="KAJ1167561.1"/>
    <property type="molecule type" value="Genomic_DNA"/>
</dbReference>
<feature type="compositionally biased region" description="Basic and acidic residues" evidence="2">
    <location>
        <begin position="269"/>
        <end position="288"/>
    </location>
</feature>
<dbReference type="SUPFAM" id="SSF57756">
    <property type="entry name" value="Retrovirus zinc finger-like domains"/>
    <property type="match status" value="1"/>
</dbReference>
<feature type="domain" description="CCHC-type" evidence="3">
    <location>
        <begin position="185"/>
        <end position="198"/>
    </location>
</feature>
<dbReference type="InterPro" id="IPR036875">
    <property type="entry name" value="Znf_CCHC_sf"/>
</dbReference>
<comment type="caution">
    <text evidence="4">The sequence shown here is derived from an EMBL/GenBank/DDBJ whole genome shotgun (WGS) entry which is preliminary data.</text>
</comment>
<keyword evidence="5" id="KW-1185">Reference proteome</keyword>
<dbReference type="InterPro" id="IPR001878">
    <property type="entry name" value="Znf_CCHC"/>
</dbReference>
<evidence type="ECO:0000256" key="2">
    <source>
        <dbReference type="SAM" id="MobiDB-lite"/>
    </source>
</evidence>
<dbReference type="InterPro" id="IPR000477">
    <property type="entry name" value="RT_dom"/>
</dbReference>
<organism evidence="4 5">
    <name type="scientific">Pleurodeles waltl</name>
    <name type="common">Iberian ribbed newt</name>
    <dbReference type="NCBI Taxonomy" id="8319"/>
    <lineage>
        <taxon>Eukaryota</taxon>
        <taxon>Metazoa</taxon>
        <taxon>Chordata</taxon>
        <taxon>Craniata</taxon>
        <taxon>Vertebrata</taxon>
        <taxon>Euteleostomi</taxon>
        <taxon>Amphibia</taxon>
        <taxon>Batrachia</taxon>
        <taxon>Caudata</taxon>
        <taxon>Salamandroidea</taxon>
        <taxon>Salamandridae</taxon>
        <taxon>Pleurodelinae</taxon>
        <taxon>Pleurodeles</taxon>
    </lineage>
</organism>
<dbReference type="GO" id="GO:0003723">
    <property type="term" value="F:RNA binding"/>
    <property type="evidence" value="ECO:0007669"/>
    <property type="project" value="InterPro"/>
</dbReference>
<keyword evidence="1" id="KW-0863">Zinc-finger</keyword>
<feature type="region of interest" description="Disordered" evidence="2">
    <location>
        <begin position="246"/>
        <end position="380"/>
    </location>
</feature>
<dbReference type="Pfam" id="PF13966">
    <property type="entry name" value="zf-RVT"/>
    <property type="match status" value="1"/>
</dbReference>
<dbReference type="GO" id="GO:0008270">
    <property type="term" value="F:zinc ion binding"/>
    <property type="evidence" value="ECO:0007669"/>
    <property type="project" value="UniProtKB-KW"/>
</dbReference>
<dbReference type="Gene3D" id="4.10.60.10">
    <property type="entry name" value="Zinc finger, CCHC-type"/>
    <property type="match status" value="1"/>
</dbReference>
<sequence length="1433" mass="164459">MSRPLNPWFHNTVKMQRKVESDGSTPELSRKTFTELLVTKMGFTAAEIWCIMSDAPKGTYLLTFMSESICRRYWQMCWSRRDEKPFADFHLECQLVLEVKRMTVHVYNPHVNIQDLTTFLRRHCTVTREPSRNLDSDGIWDGKWTVMVKLKEDPAAPDGIHHPPSSFSLGRDSGYLYYPEQPRLCNKCSKPGHTAKDCTVQVCKNCKREGHTARVCKEEAPCNLCGAVGHRFKDCPQRAKSYAQAAKPPGREAQEEAAVANLPVPAPRKTKETGRRKGPRQEQVKPDQDPTPALEPQNTEEEMPAIPESVPTDNAPQPASESQEEGPWTKQERRKRRHSPPQVTKKTRKKHLSNHNPNSDPEESEEEQGNEGPDDQLDQVSRVLQEMRALASIMEASPPPSPAIAEKEETSREEEEPETSHVGEPASEKHQATVAKTTAPAPETRQEPDQPCERRELFQRLRPQLVTSRTIMMGGDFNCILESGGRCGTRAKEGWMDDGAKLLAEMVGEASLTDVIGSMGADARNFTWSRPDRSVRSRIDFVFTSRSVRIRQHSMVTVHFSDHRAIRFQGELTGKFLTGPGTWKLNSSLLGREDVQEELRRTYSEWQDMKDTFQSIGEWWEWVKGRIQDFFKNVGRKAARGRKKEFSRLQQQLQELHDLQLRGWDVMNPLEEVKKELSEHFHEESRRIIFRSKVENLEKEEKCNSFFFKKVHSAHTPLVQLRNREGILCDTKEDIRKAVTDFYGDLYSEKRSDGDQAERFLAGIPRKVSTSAREVLNAPLTLEELHIAVKSFKSGKTPGSDGLPIEFYTSLWDLVGPDLLELYEEMEQEGVMPHTLREGTIALLYKHKGERCDLKNWRPISLLNVDYKILAKTMVNRLKSAMGELVHPDQTCGVPGRRVADSLALIRDTIQYITDRNIHTALVCLDQEKAFDRVSHEFMERVLQGFGLGERFCNYVRIMYTDIFSSVMSYSRSTSGRTRTSEGSRHQETQRKKSSVHCTWTTSPSSARMGNRPSHCWRHARTLAKHQEQRSTWTNHRQSFLAAVNLCNEPLPFPVEAGLVKILGIWFGGPGAAAKSWNERLAKVKQKLGFWSLRHLSIEGKALVLRNDALPVLQYVTQAWPLLANVARAVNSMVFHFVWHSKMDRVKRTVMHKEHRKGGKAVPDIPTILRAFFVCGCVRITLTNENKDHSAYKVFRFFLLPVWRRLGWDKWENATMFNWDLPWYYKEIEKFVVEFGLNCVTPSLWKPRTIHRLIKSRDTTEPVSDLPPATATRVWENVSSPSLTNRHKDIAWMAVKGGLPVRSFMHSRGLCPHRECPRGCPAEETTYHLFWACPFAQRLRGALKQEMEAHIPYPNITHHSVLYGLFPKTHSVEAIQGCWRILCCIKDILLYARTRLVTNGEVVSREACRRMVLNLLRDYTDKDNKEGEKEEEL</sequence>
<dbReference type="CDD" id="cd01650">
    <property type="entry name" value="RT_nLTR_like"/>
    <property type="match status" value="1"/>
</dbReference>
<evidence type="ECO:0000259" key="3">
    <source>
        <dbReference type="PROSITE" id="PS50158"/>
    </source>
</evidence>
<feature type="compositionally biased region" description="Polar residues" evidence="2">
    <location>
        <begin position="311"/>
        <end position="321"/>
    </location>
</feature>
<evidence type="ECO:0000313" key="4">
    <source>
        <dbReference type="EMBL" id="KAJ1167561.1"/>
    </source>
</evidence>
<dbReference type="GO" id="GO:0002218">
    <property type="term" value="P:activation of innate immune response"/>
    <property type="evidence" value="ECO:0007669"/>
    <property type="project" value="InterPro"/>
</dbReference>
<dbReference type="InterPro" id="IPR036691">
    <property type="entry name" value="Endo/exonu/phosph_ase_sf"/>
</dbReference>
<dbReference type="GO" id="GO:0003824">
    <property type="term" value="F:catalytic activity"/>
    <property type="evidence" value="ECO:0007669"/>
    <property type="project" value="InterPro"/>
</dbReference>
<dbReference type="SUPFAM" id="SSF56672">
    <property type="entry name" value="DNA/RNA polymerases"/>
    <property type="match status" value="1"/>
</dbReference>
<dbReference type="PANTHER" id="PTHR22639:SF7">
    <property type="entry name" value="CCHC-TYPE DOMAIN-CONTAINING PROTEIN"/>
    <property type="match status" value="1"/>
</dbReference>
<dbReference type="SUPFAM" id="SSF56219">
    <property type="entry name" value="DNase I-like"/>
    <property type="match status" value="1"/>
</dbReference>
<dbReference type="InterPro" id="IPR005135">
    <property type="entry name" value="Endo/exonuclease/phosphatase"/>
</dbReference>
<dbReference type="Pfam" id="PF23058">
    <property type="entry name" value="RBD_ZCCHC3_2nd"/>
    <property type="match status" value="1"/>
</dbReference>
<feature type="compositionally biased region" description="Basic and acidic residues" evidence="2">
    <location>
        <begin position="418"/>
        <end position="431"/>
    </location>
</feature>
<name>A0AAV7SU81_PLEWA</name>